<dbReference type="Pfam" id="PF02666">
    <property type="entry name" value="PS_Dcarbxylase"/>
    <property type="match status" value="1"/>
</dbReference>
<keyword evidence="13" id="KW-0496">Mitochondrion</keyword>
<dbReference type="GO" id="GO:0005743">
    <property type="term" value="C:mitochondrial inner membrane"/>
    <property type="evidence" value="ECO:0007669"/>
    <property type="project" value="UniProtKB-SubCell"/>
</dbReference>
<comment type="catalytic activity">
    <reaction evidence="13">
        <text>a 1,2-diacyl-sn-glycero-3-phospho-L-serine + H(+) = a 1,2-diacyl-sn-glycero-3-phosphoethanolamine + CO2</text>
        <dbReference type="Rhea" id="RHEA:20828"/>
        <dbReference type="ChEBI" id="CHEBI:15378"/>
        <dbReference type="ChEBI" id="CHEBI:16526"/>
        <dbReference type="ChEBI" id="CHEBI:57262"/>
        <dbReference type="ChEBI" id="CHEBI:64612"/>
        <dbReference type="EC" id="4.1.1.65"/>
    </reaction>
</comment>
<dbReference type="InterPro" id="IPR033177">
    <property type="entry name" value="PSD-B"/>
</dbReference>
<comment type="subcellular location">
    <molecule>Phosphatidylserine decarboxylase alpha chain</molecule>
    <subcellularLocation>
        <location evidence="13">Mitochondrion inner membrane</location>
        <topology evidence="13">Peripheral membrane protein</topology>
        <orientation evidence="13">Intermembrane side</orientation>
    </subcellularLocation>
    <text evidence="13">Anchored to the mitochondrial inner membrane through its interaction with the integral membrane beta chain.</text>
</comment>
<evidence type="ECO:0000256" key="9">
    <source>
        <dbReference type="ARBA" id="ARBA00023239"/>
    </source>
</evidence>
<feature type="topological domain" description="Mitochondrial intermembrane" evidence="13">
    <location>
        <begin position="90"/>
        <end position="413"/>
    </location>
</feature>
<dbReference type="NCBIfam" id="TIGR00163">
    <property type="entry name" value="PS_decarb"/>
    <property type="match status" value="1"/>
</dbReference>
<feature type="site" description="Cleavage (non-hydrolytic); by autocatalysis" evidence="13">
    <location>
        <begin position="378"/>
        <end position="379"/>
    </location>
</feature>
<keyword evidence="13" id="KW-0999">Mitochondrion inner membrane</keyword>
<dbReference type="PANTHER" id="PTHR10067:SF6">
    <property type="entry name" value="PHOSPHATIDYLSERINE DECARBOXYLASE PROENZYME, MITOCHONDRIAL"/>
    <property type="match status" value="1"/>
</dbReference>
<keyword evidence="9 13" id="KW-0456">Lyase</keyword>
<dbReference type="InterPro" id="IPR033661">
    <property type="entry name" value="PSD_type1_euk"/>
</dbReference>
<accession>A0A8W8K9I6</accession>
<keyword evidence="8 13" id="KW-0594">Phospholipid biosynthesis</keyword>
<comment type="pathway">
    <text evidence="1">Lipid metabolism.</text>
</comment>
<proteinExistence type="inferred from homology"/>
<comment type="pathway">
    <text evidence="13">Phospholipid metabolism; phosphatidylethanolamine biosynthesis; phosphatidylethanolamine from CDP-diacylglycerol: step 2/2.</text>
</comment>
<feature type="active site" description="Charge relay system; for autoendoproteolytic cleavage activity" evidence="13">
    <location>
        <position position="267"/>
    </location>
</feature>
<comment type="function">
    <text evidence="12">Catalyzes the formation of phosphatidylethanolamine (PtdEtn) from phosphatidylserine (PtdSer). Plays a central role in phospholipid metabolism and in the interorganelle trafficking of phosphatidylserine. May be involved in lipid droplet biogenesis at the endoplasmic reticulum membrane.</text>
</comment>
<dbReference type="AlphaFoldDB" id="A0A8W8K9I6"/>
<dbReference type="GO" id="GO:0004609">
    <property type="term" value="F:phosphatidylserine decarboxylase activity"/>
    <property type="evidence" value="ECO:0007669"/>
    <property type="project" value="UniProtKB-UniRule"/>
</dbReference>
<evidence type="ECO:0000313" key="14">
    <source>
        <dbReference type="EnsemblMetazoa" id="G22677.8:cds"/>
    </source>
</evidence>
<feature type="active site" description="Schiff-base intermediate with substrate; via pyruvic acid; for decarboxylase activity" evidence="13">
    <location>
        <position position="379"/>
    </location>
</feature>
<evidence type="ECO:0000256" key="12">
    <source>
        <dbReference type="ARBA" id="ARBA00045136"/>
    </source>
</evidence>
<keyword evidence="11 13" id="KW-0670">Pyruvate</keyword>
<dbReference type="KEGG" id="crg:105328305"/>
<reference evidence="14" key="1">
    <citation type="submission" date="2022-08" db="UniProtKB">
        <authorList>
            <consortium name="EnsemblMetazoa"/>
        </authorList>
    </citation>
    <scope>IDENTIFICATION</scope>
    <source>
        <strain evidence="14">05x7-T-G4-1.051#20</strain>
    </source>
</reference>
<dbReference type="InterPro" id="IPR003817">
    <property type="entry name" value="PS_Dcarbxylase"/>
</dbReference>
<evidence type="ECO:0000313" key="15">
    <source>
        <dbReference type="Proteomes" id="UP000005408"/>
    </source>
</evidence>
<dbReference type="PANTHER" id="PTHR10067">
    <property type="entry name" value="PHOSPHATIDYLSERINE DECARBOXYLASE"/>
    <property type="match status" value="1"/>
</dbReference>
<dbReference type="GO" id="GO:0016540">
    <property type="term" value="P:protein autoprocessing"/>
    <property type="evidence" value="ECO:0007669"/>
    <property type="project" value="UniProtKB-UniRule"/>
</dbReference>
<comment type="PTM">
    <text evidence="13">Is synthesized initially as an inactive proenzyme. Formation of the active enzyme involves a self-maturation process in which the active site pyruvoyl group is generated from an internal serine residue via an autocatalytic post-translational modification. Two non-identical subunits are generated from the proenzyme in this reaction, and the pyruvate is formed at the N-terminus of the alpha chain, which is derived from the carboxyl end of the proenzyme. The autoendoproteolytic cleavage occurs by a canonical serine protease mechanism, in which the side chain hydroxyl group of the serine supplies its oxygen atom to form the C-terminus of the beta chain, while the remainder of the serine residue undergoes an oxidative deamination to produce ammonia and the pyruvoyl prosthetic group on the alpha chain. During this reaction, the Ser that is part of the protease active site of the proenzyme becomes the pyruvoyl prosthetic group, which constitutes an essential element of the active site of the mature decarboxylase.</text>
</comment>
<evidence type="ECO:0000256" key="6">
    <source>
        <dbReference type="ARBA" id="ARBA00023098"/>
    </source>
</evidence>
<keyword evidence="13" id="KW-0865">Zymogen</keyword>
<evidence type="ECO:0000256" key="3">
    <source>
        <dbReference type="ARBA" id="ARBA00022692"/>
    </source>
</evidence>
<evidence type="ECO:0000256" key="7">
    <source>
        <dbReference type="ARBA" id="ARBA00023136"/>
    </source>
</evidence>
<dbReference type="EC" id="4.1.1.65" evidence="13"/>
<comment type="similarity">
    <text evidence="13">Belongs to the phosphatidylserine decarboxylase family. PSD-B subfamily. Eukaryotic type I sub-subfamily.</text>
</comment>
<feature type="chain" id="PRO_5042300089" description="Phosphatidylserine decarboxylase beta chain" evidence="13">
    <location>
        <begin position="1"/>
        <end position="378"/>
    </location>
</feature>
<keyword evidence="6 13" id="KW-0443">Lipid metabolism</keyword>
<feature type="topological domain" description="Mitochondrial matrix" evidence="13">
    <location>
        <begin position="1"/>
        <end position="70"/>
    </location>
</feature>
<feature type="chain" id="PRO_5042300090" description="Phosphatidylserine decarboxylase alpha chain" evidence="13">
    <location>
        <begin position="379"/>
        <end position="413"/>
    </location>
</feature>
<evidence type="ECO:0000256" key="13">
    <source>
        <dbReference type="HAMAP-Rule" id="MF_03208"/>
    </source>
</evidence>
<dbReference type="OrthoDB" id="4330at2759"/>
<dbReference type="EnsemblMetazoa" id="G22677.8">
    <property type="protein sequence ID" value="G22677.8:cds"/>
    <property type="gene ID" value="G22677"/>
</dbReference>
<evidence type="ECO:0000256" key="2">
    <source>
        <dbReference type="ARBA" id="ARBA00022516"/>
    </source>
</evidence>
<keyword evidence="5 13" id="KW-1133">Transmembrane helix</keyword>
<dbReference type="GeneID" id="105328305"/>
<comment type="cofactor">
    <cofactor evidence="13">
        <name>pyruvate</name>
        <dbReference type="ChEBI" id="CHEBI:15361"/>
    </cofactor>
    <text evidence="13">Binds 1 pyruvoyl group covalently per subunit.</text>
</comment>
<evidence type="ECO:0000256" key="11">
    <source>
        <dbReference type="ARBA" id="ARBA00023317"/>
    </source>
</evidence>
<dbReference type="RefSeq" id="XP_011427448.1">
    <property type="nucleotide sequence ID" value="XM_011429146.4"/>
</dbReference>
<organism evidence="14 15">
    <name type="scientific">Magallana gigas</name>
    <name type="common">Pacific oyster</name>
    <name type="synonym">Crassostrea gigas</name>
    <dbReference type="NCBI Taxonomy" id="29159"/>
    <lineage>
        <taxon>Eukaryota</taxon>
        <taxon>Metazoa</taxon>
        <taxon>Spiralia</taxon>
        <taxon>Lophotrochozoa</taxon>
        <taxon>Mollusca</taxon>
        <taxon>Bivalvia</taxon>
        <taxon>Autobranchia</taxon>
        <taxon>Pteriomorphia</taxon>
        <taxon>Ostreida</taxon>
        <taxon>Ostreoidea</taxon>
        <taxon>Ostreidae</taxon>
        <taxon>Magallana</taxon>
    </lineage>
</organism>
<evidence type="ECO:0000256" key="1">
    <source>
        <dbReference type="ARBA" id="ARBA00005189"/>
    </source>
</evidence>
<comment type="subunit">
    <text evidence="13">Heterodimer of a large membrane-associated beta subunit and a small pyruvoyl-containing alpha subunit.</text>
</comment>
<keyword evidence="3 13" id="KW-0812">Transmembrane</keyword>
<keyword evidence="4 13" id="KW-0210">Decarboxylase</keyword>
<feature type="active site" description="Charge relay system; for autoendoproteolytic cleavage activity" evidence="13">
    <location>
        <position position="188"/>
    </location>
</feature>
<comment type="subcellular location">
    <molecule>Phosphatidylserine decarboxylase beta chain</molecule>
    <subcellularLocation>
        <location evidence="13">Mitochondrion inner membrane</location>
        <topology evidence="13">Single-pass membrane protein</topology>
        <orientation evidence="13">Intermembrane side</orientation>
    </subcellularLocation>
</comment>
<keyword evidence="15" id="KW-1185">Reference proteome</keyword>
<feature type="active site" description="Charge relay system; for autoendoproteolytic cleavage activity" evidence="13">
    <location>
        <position position="379"/>
    </location>
</feature>
<dbReference type="HAMAP" id="MF_03208">
    <property type="entry name" value="PS_decarb_PSD_B_type1_euk"/>
    <property type="match status" value="1"/>
</dbReference>
<sequence>MIVLFSLPLAEVDFDQSILYSTIILAILLTGKKRTGKFLATLWEMARWQAWSRITTINRRQLMFQGLGWGIPLTQIKKLLSVRNVVRKRSSIRKKRGHRHVNRTIEMYRIMPLKAISRAWGKFNQLELPVVLRRPLLGLYVWMFDCKVDEAMETELQNYKNLGEFFRRVLKPDIRLISQKEELTNPADGKILHFGEVTDGILEQVKGINYSVKHFLGPQTWNSNSKKSKRFAKQTDEEYFRGLKVKPGNKLYHCVVYLAPGDYHRFHSAAKWTINYRRHFPGELLSVSPGIARWIHGLFVLNERVAYMGNWEHGFFSYTAVGATNVGSIKIYCDQEVMTNVKHHPDTRYTPGVYFDKDFRENPIHVEKGEMFGEFNLGSTVVLIFEAPENFKFNVNNDQKVRMGEPMGTCKTS</sequence>
<dbReference type="GO" id="GO:0006646">
    <property type="term" value="P:phosphatidylethanolamine biosynthetic process"/>
    <property type="evidence" value="ECO:0007669"/>
    <property type="project" value="UniProtKB-UniRule"/>
</dbReference>
<name>A0A8W8K9I6_MAGGI</name>
<dbReference type="EnsemblMetazoa" id="G22677.7">
    <property type="protein sequence ID" value="G22677.7:cds"/>
    <property type="gene ID" value="G22677"/>
</dbReference>
<dbReference type="Proteomes" id="UP000005408">
    <property type="component" value="Unassembled WGS sequence"/>
</dbReference>
<keyword evidence="7 13" id="KW-0472">Membrane</keyword>
<evidence type="ECO:0000256" key="5">
    <source>
        <dbReference type="ARBA" id="ARBA00022989"/>
    </source>
</evidence>
<evidence type="ECO:0000256" key="4">
    <source>
        <dbReference type="ARBA" id="ARBA00022793"/>
    </source>
</evidence>
<evidence type="ECO:0000256" key="10">
    <source>
        <dbReference type="ARBA" id="ARBA00023264"/>
    </source>
</evidence>
<protein>
    <recommendedName>
        <fullName evidence="13">Phosphatidylserine decarboxylase proenzyme, mitochondrial</fullName>
        <ecNumber evidence="13">4.1.1.65</ecNumber>
    </recommendedName>
    <component>
        <recommendedName>
            <fullName evidence="13">Phosphatidylserine decarboxylase beta chain</fullName>
        </recommendedName>
    </component>
    <component>
        <recommendedName>
            <fullName evidence="13">Phosphatidylserine decarboxylase alpha chain</fullName>
        </recommendedName>
    </component>
</protein>
<keyword evidence="10 13" id="KW-1208">Phospholipid metabolism</keyword>
<feature type="modified residue" description="Pyruvic acid (Ser); by autocatalysis" evidence="13">
    <location>
        <position position="379"/>
    </location>
</feature>
<keyword evidence="2 13" id="KW-0444">Lipid biosynthesis</keyword>
<dbReference type="EnsemblMetazoa" id="G22677.9">
    <property type="protein sequence ID" value="G22677.9:cds"/>
    <property type="gene ID" value="G22677"/>
</dbReference>
<evidence type="ECO:0000256" key="8">
    <source>
        <dbReference type="ARBA" id="ARBA00023209"/>
    </source>
</evidence>